<evidence type="ECO:0000313" key="3">
    <source>
        <dbReference type="EMBL" id="MBB6458741.1"/>
    </source>
</evidence>
<evidence type="ECO:0000256" key="1">
    <source>
        <dbReference type="SAM" id="MobiDB-lite"/>
    </source>
</evidence>
<evidence type="ECO:0000313" key="4">
    <source>
        <dbReference type="Proteomes" id="UP000578000"/>
    </source>
</evidence>
<organism evidence="3 4">
    <name type="scientific">Acetobacter lovaniensis</name>
    <dbReference type="NCBI Taxonomy" id="104100"/>
    <lineage>
        <taxon>Bacteria</taxon>
        <taxon>Pseudomonadati</taxon>
        <taxon>Pseudomonadota</taxon>
        <taxon>Alphaproteobacteria</taxon>
        <taxon>Acetobacterales</taxon>
        <taxon>Acetobacteraceae</taxon>
        <taxon>Acetobacter</taxon>
    </lineage>
</organism>
<comment type="caution">
    <text evidence="3">The sequence shown here is derived from an EMBL/GenBank/DDBJ whole genome shotgun (WGS) entry which is preliminary data.</text>
</comment>
<keyword evidence="2" id="KW-0812">Transmembrane</keyword>
<dbReference type="RefSeq" id="WP_166117092.1">
    <property type="nucleotide sequence ID" value="NZ_BAABDB010000019.1"/>
</dbReference>
<protein>
    <submittedName>
        <fullName evidence="3">Flp pilus assembly pilin Flp</fullName>
    </submittedName>
</protein>
<dbReference type="Pfam" id="PF04964">
    <property type="entry name" value="Flp_Fap"/>
    <property type="match status" value="1"/>
</dbReference>
<keyword evidence="2" id="KW-1133">Transmembrane helix</keyword>
<sequence>MIYYKKKIQQDVGATAVEYGILSALIAVVTILGLQATGTNLGTTYCTIANQLSQAVGAGATASGCSATSSSSSSSSSSADSSGSSADSSSSSSSSDSSSSGSDSSSSSSTQGEYNSSNSYSVSDPSQEIGNLNALMTKYPQTNIASMTGIYDSNGNPITTPQQYAEAIGLSDDTFQALSHVLTGTNSSSEYSFQTELAEVTASGKSVYIPSLSDVTFTSSDGHGYSYDHDMTTNTSTIRNQLWRLTGNSSGSTIIQQLNSPTGD</sequence>
<dbReference type="InterPro" id="IPR007047">
    <property type="entry name" value="Flp_Fap"/>
</dbReference>
<feature type="compositionally biased region" description="Low complexity" evidence="1">
    <location>
        <begin position="69"/>
        <end position="123"/>
    </location>
</feature>
<keyword evidence="2" id="KW-0472">Membrane</keyword>
<feature type="region of interest" description="Disordered" evidence="1">
    <location>
        <begin position="69"/>
        <end position="125"/>
    </location>
</feature>
<gene>
    <name evidence="3" type="ORF">HNR55_003354</name>
</gene>
<dbReference type="EMBL" id="JACHIE010000030">
    <property type="protein sequence ID" value="MBB6458741.1"/>
    <property type="molecule type" value="Genomic_DNA"/>
</dbReference>
<name>A0A841QJG0_9PROT</name>
<reference evidence="3 4" key="1">
    <citation type="submission" date="2020-08" db="EMBL/GenBank/DDBJ databases">
        <title>Genomic Encyclopedia of Type Strains, Phase IV (KMG-IV): sequencing the most valuable type-strain genomes for metagenomic binning, comparative biology and taxonomic classification.</title>
        <authorList>
            <person name="Goeker M."/>
        </authorList>
    </citation>
    <scope>NUCLEOTIDE SEQUENCE [LARGE SCALE GENOMIC DNA]</scope>
    <source>
        <strain evidence="3 4">DSM 4491</strain>
    </source>
</reference>
<feature type="transmembrane region" description="Helical" evidence="2">
    <location>
        <begin position="12"/>
        <end position="34"/>
    </location>
</feature>
<dbReference type="AlphaFoldDB" id="A0A841QJG0"/>
<dbReference type="Proteomes" id="UP000578000">
    <property type="component" value="Unassembled WGS sequence"/>
</dbReference>
<keyword evidence="4" id="KW-1185">Reference proteome</keyword>
<proteinExistence type="predicted"/>
<evidence type="ECO:0000256" key="2">
    <source>
        <dbReference type="SAM" id="Phobius"/>
    </source>
</evidence>
<accession>A0A841QJG0</accession>